<comment type="caution">
    <text evidence="1">The sequence shown here is derived from an EMBL/GenBank/DDBJ whole genome shotgun (WGS) entry which is preliminary data.</text>
</comment>
<accession>A0AAV7TTP1</accession>
<gene>
    <name evidence="1" type="ORF">NDU88_004825</name>
</gene>
<keyword evidence="2" id="KW-1185">Reference proteome</keyword>
<reference evidence="1" key="1">
    <citation type="journal article" date="2022" name="bioRxiv">
        <title>Sequencing and chromosome-scale assembly of the giantPleurodeles waltlgenome.</title>
        <authorList>
            <person name="Brown T."/>
            <person name="Elewa A."/>
            <person name="Iarovenko S."/>
            <person name="Subramanian E."/>
            <person name="Araus A.J."/>
            <person name="Petzold A."/>
            <person name="Susuki M."/>
            <person name="Suzuki K.-i.T."/>
            <person name="Hayashi T."/>
            <person name="Toyoda A."/>
            <person name="Oliveira C."/>
            <person name="Osipova E."/>
            <person name="Leigh N.D."/>
            <person name="Simon A."/>
            <person name="Yun M.H."/>
        </authorList>
    </citation>
    <scope>NUCLEOTIDE SEQUENCE</scope>
    <source>
        <strain evidence="1">20211129_DDA</strain>
        <tissue evidence="1">Liver</tissue>
    </source>
</reference>
<dbReference type="EMBL" id="JANPWB010000006">
    <property type="protein sequence ID" value="KAJ1179591.1"/>
    <property type="molecule type" value="Genomic_DNA"/>
</dbReference>
<organism evidence="1 2">
    <name type="scientific">Pleurodeles waltl</name>
    <name type="common">Iberian ribbed newt</name>
    <dbReference type="NCBI Taxonomy" id="8319"/>
    <lineage>
        <taxon>Eukaryota</taxon>
        <taxon>Metazoa</taxon>
        <taxon>Chordata</taxon>
        <taxon>Craniata</taxon>
        <taxon>Vertebrata</taxon>
        <taxon>Euteleostomi</taxon>
        <taxon>Amphibia</taxon>
        <taxon>Batrachia</taxon>
        <taxon>Caudata</taxon>
        <taxon>Salamandroidea</taxon>
        <taxon>Salamandridae</taxon>
        <taxon>Pleurodelinae</taxon>
        <taxon>Pleurodeles</taxon>
    </lineage>
</organism>
<evidence type="ECO:0000313" key="2">
    <source>
        <dbReference type="Proteomes" id="UP001066276"/>
    </source>
</evidence>
<proteinExistence type="predicted"/>
<name>A0AAV7TTP1_PLEWA</name>
<protein>
    <submittedName>
        <fullName evidence="1">Uncharacterized protein</fullName>
    </submittedName>
</protein>
<evidence type="ECO:0000313" key="1">
    <source>
        <dbReference type="EMBL" id="KAJ1179591.1"/>
    </source>
</evidence>
<dbReference type="AlphaFoldDB" id="A0AAV7TTP1"/>
<sequence>MRSKSRPLLITQRQAMPYSQTVLIDQLSSTPLGMGFQMEINDHRLVQCGDNWPYRIPVMSPEGTVMITANDCSITQHLTNPTGDRPHAIKGSTEGGYSVTMWYQLERKHRTDYGRGKIIEFNAHMWAERVAGMHCFQDQTIK</sequence>
<dbReference type="Proteomes" id="UP001066276">
    <property type="component" value="Chromosome 3_2"/>
</dbReference>